<organism evidence="3 4">
    <name type="scientific">Novipirellula galeiformis</name>
    <dbReference type="NCBI Taxonomy" id="2528004"/>
    <lineage>
        <taxon>Bacteria</taxon>
        <taxon>Pseudomonadati</taxon>
        <taxon>Planctomycetota</taxon>
        <taxon>Planctomycetia</taxon>
        <taxon>Pirellulales</taxon>
        <taxon>Pirellulaceae</taxon>
        <taxon>Novipirellula</taxon>
    </lineage>
</organism>
<evidence type="ECO:0000313" key="3">
    <source>
        <dbReference type="EMBL" id="TWU21231.1"/>
    </source>
</evidence>
<evidence type="ECO:0000313" key="4">
    <source>
        <dbReference type="Proteomes" id="UP000316304"/>
    </source>
</evidence>
<evidence type="ECO:0000256" key="1">
    <source>
        <dbReference type="SAM" id="MobiDB-lite"/>
    </source>
</evidence>
<comment type="caution">
    <text evidence="3">The sequence shown here is derived from an EMBL/GenBank/DDBJ whole genome shotgun (WGS) entry which is preliminary data.</text>
</comment>
<sequence>MSESSTSDPATPDSPTPEQVAPAEGGTRLLNRTPALFVCVLAILGSGIAHGYLDGRWVDQPNLQRIGDQLTTLPNRVGDWELTTVGALDEQAQRTLQCHGSLVREYWNPVTGQRVNVAVLFGPRGPIAVHVPEICYSSQGTQPSGPRAVQTIQSGSDDHSLWSVQFRSVDAEEPHLEVWYGWSDGGHWQAAKYPRVWMTDRLYKIQVAGQPGEEGQPSAVERFLEEFLPALNQALAPPA</sequence>
<dbReference type="RefSeq" id="WP_146596321.1">
    <property type="nucleotide sequence ID" value="NZ_SJPT01000007.1"/>
</dbReference>
<evidence type="ECO:0000259" key="2">
    <source>
        <dbReference type="Pfam" id="PF11984"/>
    </source>
</evidence>
<keyword evidence="4" id="KW-1185">Reference proteome</keyword>
<dbReference type="EMBL" id="SJPT01000007">
    <property type="protein sequence ID" value="TWU21231.1"/>
    <property type="molecule type" value="Genomic_DNA"/>
</dbReference>
<accession>A0A5C6CCN7</accession>
<gene>
    <name evidence="3" type="ORF">Pla52o_42650</name>
</gene>
<feature type="compositionally biased region" description="Low complexity" evidence="1">
    <location>
        <begin position="1"/>
        <end position="18"/>
    </location>
</feature>
<dbReference type="OrthoDB" id="288208at2"/>
<dbReference type="InterPro" id="IPR014263">
    <property type="entry name" value="Methanolan_biosynth_EpsI"/>
</dbReference>
<dbReference type="AlphaFoldDB" id="A0A5C6CCN7"/>
<protein>
    <recommendedName>
        <fullName evidence="2">Methanolan biosynthesis EpsI domain-containing protein</fullName>
    </recommendedName>
</protein>
<feature type="domain" description="Methanolan biosynthesis EpsI" evidence="2">
    <location>
        <begin position="39"/>
        <end position="193"/>
    </location>
</feature>
<dbReference type="Pfam" id="PF11984">
    <property type="entry name" value="DUF3485"/>
    <property type="match status" value="1"/>
</dbReference>
<proteinExistence type="predicted"/>
<feature type="region of interest" description="Disordered" evidence="1">
    <location>
        <begin position="1"/>
        <end position="23"/>
    </location>
</feature>
<dbReference type="Proteomes" id="UP000316304">
    <property type="component" value="Unassembled WGS sequence"/>
</dbReference>
<reference evidence="3 4" key="1">
    <citation type="submission" date="2019-02" db="EMBL/GenBank/DDBJ databases">
        <title>Deep-cultivation of Planctomycetes and their phenomic and genomic characterization uncovers novel biology.</title>
        <authorList>
            <person name="Wiegand S."/>
            <person name="Jogler M."/>
            <person name="Boedeker C."/>
            <person name="Pinto D."/>
            <person name="Vollmers J."/>
            <person name="Rivas-Marin E."/>
            <person name="Kohn T."/>
            <person name="Peeters S.H."/>
            <person name="Heuer A."/>
            <person name="Rast P."/>
            <person name="Oberbeckmann S."/>
            <person name="Bunk B."/>
            <person name="Jeske O."/>
            <person name="Meyerdierks A."/>
            <person name="Storesund J.E."/>
            <person name="Kallscheuer N."/>
            <person name="Luecker S."/>
            <person name="Lage O.M."/>
            <person name="Pohl T."/>
            <person name="Merkel B.J."/>
            <person name="Hornburger P."/>
            <person name="Mueller R.-W."/>
            <person name="Bruemmer F."/>
            <person name="Labrenz M."/>
            <person name="Spormann A.M."/>
            <person name="Op Den Camp H."/>
            <person name="Overmann J."/>
            <person name="Amann R."/>
            <person name="Jetten M.S.M."/>
            <person name="Mascher T."/>
            <person name="Medema M.H."/>
            <person name="Devos D.P."/>
            <person name="Kaster A.-K."/>
            <person name="Ovreas L."/>
            <person name="Rohde M."/>
            <person name="Galperin M.Y."/>
            <person name="Jogler C."/>
        </authorList>
    </citation>
    <scope>NUCLEOTIDE SEQUENCE [LARGE SCALE GENOMIC DNA]</scope>
    <source>
        <strain evidence="3 4">Pla52o</strain>
    </source>
</reference>
<name>A0A5C6CCN7_9BACT</name>